<feature type="domain" description="PH" evidence="3">
    <location>
        <begin position="608"/>
        <end position="743"/>
    </location>
</feature>
<accession>A0A9P6QU13</accession>
<dbReference type="GO" id="GO:0005737">
    <property type="term" value="C:cytoplasm"/>
    <property type="evidence" value="ECO:0007669"/>
    <property type="project" value="TreeGrafter"/>
</dbReference>
<dbReference type="InterPro" id="IPR050729">
    <property type="entry name" value="Rho-GAP"/>
</dbReference>
<feature type="region of interest" description="Disordered" evidence="2">
    <location>
        <begin position="1142"/>
        <end position="1179"/>
    </location>
</feature>
<evidence type="ECO:0000313" key="6">
    <source>
        <dbReference type="Proteomes" id="UP000823405"/>
    </source>
</evidence>
<feature type="region of interest" description="Disordered" evidence="2">
    <location>
        <begin position="56"/>
        <end position="75"/>
    </location>
</feature>
<keyword evidence="1" id="KW-0343">GTPase activation</keyword>
<comment type="caution">
    <text evidence="5">The sequence shown here is derived from an EMBL/GenBank/DDBJ whole genome shotgun (WGS) entry which is preliminary data.</text>
</comment>
<dbReference type="Gene3D" id="1.10.1000.11">
    <property type="entry name" value="Arf Nucleotide-binding Site Opener,domain 2"/>
    <property type="match status" value="1"/>
</dbReference>
<feature type="compositionally biased region" description="Low complexity" evidence="2">
    <location>
        <begin position="313"/>
        <end position="323"/>
    </location>
</feature>
<feature type="region of interest" description="Disordered" evidence="2">
    <location>
        <begin position="1"/>
        <end position="39"/>
    </location>
</feature>
<protein>
    <recommendedName>
        <fullName evidence="7">PH domain-containing protein</fullName>
    </recommendedName>
</protein>
<organism evidence="5 6">
    <name type="scientific">Linnemannia gamsii</name>
    <dbReference type="NCBI Taxonomy" id="64522"/>
    <lineage>
        <taxon>Eukaryota</taxon>
        <taxon>Fungi</taxon>
        <taxon>Fungi incertae sedis</taxon>
        <taxon>Mucoromycota</taxon>
        <taxon>Mortierellomycotina</taxon>
        <taxon>Mortierellomycetes</taxon>
        <taxon>Mortierellales</taxon>
        <taxon>Mortierellaceae</taxon>
        <taxon>Linnemannia</taxon>
    </lineage>
</organism>
<dbReference type="GO" id="GO:0005096">
    <property type="term" value="F:GTPase activator activity"/>
    <property type="evidence" value="ECO:0007669"/>
    <property type="project" value="UniProtKB-KW"/>
</dbReference>
<dbReference type="Pfam" id="PF01369">
    <property type="entry name" value="Sec7"/>
    <property type="match status" value="2"/>
</dbReference>
<dbReference type="SUPFAM" id="SSF50729">
    <property type="entry name" value="PH domain-like"/>
    <property type="match status" value="1"/>
</dbReference>
<dbReference type="InterPro" id="IPR035999">
    <property type="entry name" value="Sec7_dom_sf"/>
</dbReference>
<feature type="region of interest" description="Disordered" evidence="2">
    <location>
        <begin position="112"/>
        <end position="139"/>
    </location>
</feature>
<dbReference type="InterPro" id="IPR001849">
    <property type="entry name" value="PH_domain"/>
</dbReference>
<feature type="compositionally biased region" description="Low complexity" evidence="2">
    <location>
        <begin position="9"/>
        <end position="26"/>
    </location>
</feature>
<evidence type="ECO:0000259" key="4">
    <source>
        <dbReference type="PROSITE" id="PS50190"/>
    </source>
</evidence>
<feature type="compositionally biased region" description="Polar residues" evidence="2">
    <location>
        <begin position="1088"/>
        <end position="1100"/>
    </location>
</feature>
<dbReference type="PANTHER" id="PTHR23176">
    <property type="entry name" value="RHO/RAC/CDC GTPASE-ACTIVATING PROTEIN"/>
    <property type="match status" value="1"/>
</dbReference>
<feature type="compositionally biased region" description="Low complexity" evidence="2">
    <location>
        <begin position="282"/>
        <end position="292"/>
    </location>
</feature>
<evidence type="ECO:0000256" key="1">
    <source>
        <dbReference type="ARBA" id="ARBA00022468"/>
    </source>
</evidence>
<dbReference type="InterPro" id="IPR041681">
    <property type="entry name" value="PH_9"/>
</dbReference>
<dbReference type="SMART" id="SM00233">
    <property type="entry name" value="PH"/>
    <property type="match status" value="1"/>
</dbReference>
<reference evidence="5" key="1">
    <citation type="journal article" date="2020" name="Fungal Divers.">
        <title>Resolving the Mortierellaceae phylogeny through synthesis of multi-gene phylogenetics and phylogenomics.</title>
        <authorList>
            <person name="Vandepol N."/>
            <person name="Liber J."/>
            <person name="Desiro A."/>
            <person name="Na H."/>
            <person name="Kennedy M."/>
            <person name="Barry K."/>
            <person name="Grigoriev I.V."/>
            <person name="Miller A.N."/>
            <person name="O'Donnell K."/>
            <person name="Stajich J.E."/>
            <person name="Bonito G."/>
        </authorList>
    </citation>
    <scope>NUCLEOTIDE SEQUENCE</scope>
    <source>
        <strain evidence="5">NVP60</strain>
    </source>
</reference>
<dbReference type="PANTHER" id="PTHR23176:SF129">
    <property type="entry name" value="RHO GTPASE ACTIVATING PROTEIN AT 16F, ISOFORM E-RELATED"/>
    <property type="match status" value="1"/>
</dbReference>
<dbReference type="Proteomes" id="UP000823405">
    <property type="component" value="Unassembled WGS sequence"/>
</dbReference>
<feature type="domain" description="SEC7" evidence="4">
    <location>
        <begin position="319"/>
        <end position="452"/>
    </location>
</feature>
<proteinExistence type="predicted"/>
<feature type="compositionally biased region" description="Polar residues" evidence="2">
    <location>
        <begin position="260"/>
        <end position="270"/>
    </location>
</feature>
<feature type="region of interest" description="Disordered" evidence="2">
    <location>
        <begin position="896"/>
        <end position="999"/>
    </location>
</feature>
<evidence type="ECO:0000256" key="2">
    <source>
        <dbReference type="SAM" id="MobiDB-lite"/>
    </source>
</evidence>
<feature type="region of interest" description="Disordered" evidence="2">
    <location>
        <begin position="1040"/>
        <end position="1114"/>
    </location>
</feature>
<dbReference type="GO" id="GO:0005085">
    <property type="term" value="F:guanyl-nucleotide exchange factor activity"/>
    <property type="evidence" value="ECO:0007669"/>
    <property type="project" value="InterPro"/>
</dbReference>
<dbReference type="SUPFAM" id="SSF48425">
    <property type="entry name" value="Sec7 domain"/>
    <property type="match status" value="1"/>
</dbReference>
<feature type="compositionally biased region" description="Polar residues" evidence="2">
    <location>
        <begin position="1143"/>
        <end position="1167"/>
    </location>
</feature>
<evidence type="ECO:0000259" key="3">
    <source>
        <dbReference type="PROSITE" id="PS50003"/>
    </source>
</evidence>
<feature type="compositionally biased region" description="Low complexity" evidence="2">
    <location>
        <begin position="1062"/>
        <end position="1079"/>
    </location>
</feature>
<dbReference type="AlphaFoldDB" id="A0A9P6QU13"/>
<dbReference type="PROSITE" id="PS50190">
    <property type="entry name" value="SEC7"/>
    <property type="match status" value="1"/>
</dbReference>
<dbReference type="SMART" id="SM00222">
    <property type="entry name" value="Sec7"/>
    <property type="match status" value="1"/>
</dbReference>
<gene>
    <name evidence="5" type="ORF">BGZ97_003777</name>
</gene>
<feature type="compositionally biased region" description="Polar residues" evidence="2">
    <location>
        <begin position="896"/>
        <end position="916"/>
    </location>
</feature>
<feature type="compositionally biased region" description="Polar residues" evidence="2">
    <location>
        <begin position="1040"/>
        <end position="1051"/>
    </location>
</feature>
<dbReference type="InterPro" id="IPR000904">
    <property type="entry name" value="Sec7_dom"/>
</dbReference>
<feature type="compositionally biased region" description="Polar residues" evidence="2">
    <location>
        <begin position="298"/>
        <end position="312"/>
    </location>
</feature>
<sequence>MADTDLDLDLSFPKQQQQLQHQSHPPSQVPLPPPDDDQALSFASVSQESLVNVSFPYPENQADNTLTADDPSADDADAQEFLDDHVQEHNGTLGDIAVEEGAQGYHIVPRYQDDQDDQDDAHDVQETHDSGGAIRTPPLSHIADPQQLIHQEALIRHVSSSGRLARTPKRESSLPFSLPAVLPALPPLIPVSKVNSPTSPTPATPSTPILASGATRLNSHSLSSIAVHDSRMALVTESRLAASGWPADPNFTETGKVPTGETNTEPTATSDPALASGPGQEPTTPVTVITPPEDTNAGDKNTQDATINGKSHNTNTEAEANTGETDESSTWPEHPRQFLERVKETVSKAELGTLLSKGSDSFHQAVLRIHMESFDFRRDPIDLALRYVLSFVQYVVYTIAFSLMLLHTDAHNKNVRYKMSKDQYVRQAKSIDGVNTIPADILEVLYDNITYLKFVYAEDEMDVDGQRIAEVQSTSGSWFPRRRTASNQRADSYNMIRHGSIAHLAPDLTDLIPFRWPYYWKGTIEMVDNVQINNQFTRAPLTHVPGLRTRGHVQYLPHEPSNLGPGAHSTRPETVIHLESERDPTAEAARRYNDNVVVSQDGGSAELKIVKFGVLSRKIDVEHGKKSAVRGWRDLGVILSGSQLLFFTDTTWFQQQRVSNVGFNPQDPPEADGYFASDMRGGSPSMPQALISTLDSIAVIDSSYQKYPHVFRLVCPNGKQYLFRADSEHEMNDWMAKINYAAAFKTAGVRLRNYRVAWADDVFWIKDEQGRHQLRRRQKAGSPTRPEPLDGRSQLLQAKMKDIDRQINACSASLAAELRLARGLEVMIPLQGTTRQKIVQSATVVGKRLRQLMLERTKLDCFRTVLERDLAVIPAERIASGLGKHARHGLGVSVHGNESLSGTTDYSHTSVDSGTLRSGAEGLGQDPDDLDYTKTLRQHPSMPSDQRYRPSHHPSGPSMNDHMDHHKDEYVLDSTRTSQSSNRSMKGPIRPRLQAPDFQRTVSENAIDDGRRSQSINNGEIPIGPMAIQAAIIDAARGTQGTIPSTMSSPDPSHYQGPRSLSPIQGPSSPQRSQSPNSPTIAPALLTPESSVGRSNTRSRALSMPGQRPNMMPRTVSIYSSSSQTASRLKQIFEQGLGHFKWGSSNQSTPGSSLKANILFSSGSNASDPAFVPESSSRS</sequence>
<feature type="compositionally biased region" description="Polar residues" evidence="2">
    <location>
        <begin position="974"/>
        <end position="984"/>
    </location>
</feature>
<dbReference type="InterPro" id="IPR011993">
    <property type="entry name" value="PH-like_dom_sf"/>
</dbReference>
<evidence type="ECO:0000313" key="5">
    <source>
        <dbReference type="EMBL" id="KAG0299321.1"/>
    </source>
</evidence>
<dbReference type="PROSITE" id="PS50003">
    <property type="entry name" value="PH_DOMAIN"/>
    <property type="match status" value="1"/>
</dbReference>
<dbReference type="InterPro" id="IPR023394">
    <property type="entry name" value="Sec7_C_sf"/>
</dbReference>
<dbReference type="Pfam" id="PF15410">
    <property type="entry name" value="PH_9"/>
    <property type="match status" value="1"/>
</dbReference>
<keyword evidence="6" id="KW-1185">Reference proteome</keyword>
<name>A0A9P6QU13_9FUNG</name>
<dbReference type="Gene3D" id="2.30.29.30">
    <property type="entry name" value="Pleckstrin-homology domain (PH domain)/Phosphotyrosine-binding domain (PTB)"/>
    <property type="match status" value="1"/>
</dbReference>
<feature type="compositionally biased region" description="Basic and acidic residues" evidence="2">
    <location>
        <begin position="961"/>
        <end position="970"/>
    </location>
</feature>
<dbReference type="EMBL" id="JAAAIN010001907">
    <property type="protein sequence ID" value="KAG0299321.1"/>
    <property type="molecule type" value="Genomic_DNA"/>
</dbReference>
<feature type="region of interest" description="Disordered" evidence="2">
    <location>
        <begin position="245"/>
        <end position="334"/>
    </location>
</feature>
<dbReference type="OrthoDB" id="430364at2759"/>
<evidence type="ECO:0008006" key="7">
    <source>
        <dbReference type="Google" id="ProtNLM"/>
    </source>
</evidence>
<dbReference type="GO" id="GO:0032012">
    <property type="term" value="P:regulation of ARF protein signal transduction"/>
    <property type="evidence" value="ECO:0007669"/>
    <property type="project" value="InterPro"/>
</dbReference>